<evidence type="ECO:0000313" key="1">
    <source>
        <dbReference type="EMBL" id="MPC34006.1"/>
    </source>
</evidence>
<evidence type="ECO:0000313" key="2">
    <source>
        <dbReference type="Proteomes" id="UP000324222"/>
    </source>
</evidence>
<dbReference type="Proteomes" id="UP000324222">
    <property type="component" value="Unassembled WGS sequence"/>
</dbReference>
<organism evidence="1 2">
    <name type="scientific">Portunus trituberculatus</name>
    <name type="common">Swimming crab</name>
    <name type="synonym">Neptunus trituberculatus</name>
    <dbReference type="NCBI Taxonomy" id="210409"/>
    <lineage>
        <taxon>Eukaryota</taxon>
        <taxon>Metazoa</taxon>
        <taxon>Ecdysozoa</taxon>
        <taxon>Arthropoda</taxon>
        <taxon>Crustacea</taxon>
        <taxon>Multicrustacea</taxon>
        <taxon>Malacostraca</taxon>
        <taxon>Eumalacostraca</taxon>
        <taxon>Eucarida</taxon>
        <taxon>Decapoda</taxon>
        <taxon>Pleocyemata</taxon>
        <taxon>Brachyura</taxon>
        <taxon>Eubrachyura</taxon>
        <taxon>Portunoidea</taxon>
        <taxon>Portunidae</taxon>
        <taxon>Portuninae</taxon>
        <taxon>Portunus</taxon>
    </lineage>
</organism>
<sequence>MGVSSDVCGGCVVSWVLKARQRCEGGKIGDSGVDAASKLSLCSVVVVPLYCTNFIYRGLDVSMFFTYLDYVLGVSCVVLLRESRNIVHLVALH</sequence>
<gene>
    <name evidence="1" type="ORF">E2C01_027377</name>
</gene>
<accession>A0A5B7ELE0</accession>
<protein>
    <submittedName>
        <fullName evidence="1">Uncharacterized protein</fullName>
    </submittedName>
</protein>
<reference evidence="1 2" key="1">
    <citation type="submission" date="2019-05" db="EMBL/GenBank/DDBJ databases">
        <title>Another draft genome of Portunus trituberculatus and its Hox gene families provides insights of decapod evolution.</title>
        <authorList>
            <person name="Jeong J.-H."/>
            <person name="Song I."/>
            <person name="Kim S."/>
            <person name="Choi T."/>
            <person name="Kim D."/>
            <person name="Ryu S."/>
            <person name="Kim W."/>
        </authorList>
    </citation>
    <scope>NUCLEOTIDE SEQUENCE [LARGE SCALE GENOMIC DNA]</scope>
    <source>
        <tissue evidence="1">Muscle</tissue>
    </source>
</reference>
<name>A0A5B7ELE0_PORTR</name>
<comment type="caution">
    <text evidence="1">The sequence shown here is derived from an EMBL/GenBank/DDBJ whole genome shotgun (WGS) entry which is preliminary data.</text>
</comment>
<dbReference type="EMBL" id="VSRR010002961">
    <property type="protein sequence ID" value="MPC34006.1"/>
    <property type="molecule type" value="Genomic_DNA"/>
</dbReference>
<dbReference type="AlphaFoldDB" id="A0A5B7ELE0"/>
<keyword evidence="2" id="KW-1185">Reference proteome</keyword>
<proteinExistence type="predicted"/>